<reference evidence="1" key="1">
    <citation type="submission" date="2021-05" db="EMBL/GenBank/DDBJ databases">
        <authorList>
            <person name="Pan Q."/>
            <person name="Jouanno E."/>
            <person name="Zahm M."/>
            <person name="Klopp C."/>
            <person name="Cabau C."/>
            <person name="Louis A."/>
            <person name="Berthelot C."/>
            <person name="Parey E."/>
            <person name="Roest Crollius H."/>
            <person name="Montfort J."/>
            <person name="Robinson-Rechavi M."/>
            <person name="Bouchez O."/>
            <person name="Lampietro C."/>
            <person name="Lopez Roques C."/>
            <person name="Donnadieu C."/>
            <person name="Postlethwait J."/>
            <person name="Bobe J."/>
            <person name="Dillon D."/>
            <person name="Chandos A."/>
            <person name="von Hippel F."/>
            <person name="Guiguen Y."/>
        </authorList>
    </citation>
    <scope>NUCLEOTIDE SEQUENCE</scope>
    <source>
        <strain evidence="1">YG-Jan2019</strain>
    </source>
</reference>
<evidence type="ECO:0000313" key="1">
    <source>
        <dbReference type="EMBL" id="KAJ8010593.1"/>
    </source>
</evidence>
<sequence>MAPGSHFLRANLIPGVNFSPTPSPRSLVPRPGPRWPGGSTGIGLRCIFALLFSLTLRRSSKERPPDDFFSGITDLVFYNTAILDPRRATCPPPSPLYQNIEQVFAEGASGHRV</sequence>
<organism evidence="1 2">
    <name type="scientific">Dallia pectoralis</name>
    <name type="common">Alaska blackfish</name>
    <dbReference type="NCBI Taxonomy" id="75939"/>
    <lineage>
        <taxon>Eukaryota</taxon>
        <taxon>Metazoa</taxon>
        <taxon>Chordata</taxon>
        <taxon>Craniata</taxon>
        <taxon>Vertebrata</taxon>
        <taxon>Euteleostomi</taxon>
        <taxon>Actinopterygii</taxon>
        <taxon>Neopterygii</taxon>
        <taxon>Teleostei</taxon>
        <taxon>Protacanthopterygii</taxon>
        <taxon>Esociformes</taxon>
        <taxon>Umbridae</taxon>
        <taxon>Dallia</taxon>
    </lineage>
</organism>
<comment type="caution">
    <text evidence="1">The sequence shown here is derived from an EMBL/GenBank/DDBJ whole genome shotgun (WGS) entry which is preliminary data.</text>
</comment>
<gene>
    <name evidence="1" type="ORF">DPEC_G00076680</name>
</gene>
<name>A0ACC2H408_DALPE</name>
<evidence type="ECO:0000313" key="2">
    <source>
        <dbReference type="Proteomes" id="UP001157502"/>
    </source>
</evidence>
<proteinExistence type="predicted"/>
<keyword evidence="2" id="KW-1185">Reference proteome</keyword>
<accession>A0ACC2H408</accession>
<dbReference type="Proteomes" id="UP001157502">
    <property type="component" value="Chromosome 6"/>
</dbReference>
<dbReference type="EMBL" id="CM055733">
    <property type="protein sequence ID" value="KAJ8010593.1"/>
    <property type="molecule type" value="Genomic_DNA"/>
</dbReference>
<protein>
    <submittedName>
        <fullName evidence="1">Uncharacterized protein</fullName>
    </submittedName>
</protein>